<comment type="caution">
    <text evidence="4">The sequence shown here is derived from an EMBL/GenBank/DDBJ whole genome shotgun (WGS) entry which is preliminary data.</text>
</comment>
<dbReference type="Pfam" id="PF03358">
    <property type="entry name" value="FMN_red"/>
    <property type="match status" value="1"/>
</dbReference>
<dbReference type="Proteomes" id="UP000284841">
    <property type="component" value="Unassembled WGS sequence"/>
</dbReference>
<dbReference type="EMBL" id="QRMS01000010">
    <property type="protein sequence ID" value="RHJ83128.1"/>
    <property type="molecule type" value="Genomic_DNA"/>
</dbReference>
<accession>A0A415DT94</accession>
<proteinExistence type="predicted"/>
<evidence type="ECO:0000256" key="2">
    <source>
        <dbReference type="ARBA" id="ARBA00022643"/>
    </source>
</evidence>
<gene>
    <name evidence="4" type="ORF">DW099_19215</name>
</gene>
<feature type="domain" description="NADPH-dependent FMN reductase-like" evidence="3">
    <location>
        <begin position="4"/>
        <end position="126"/>
    </location>
</feature>
<evidence type="ECO:0000313" key="4">
    <source>
        <dbReference type="EMBL" id="RHJ83128.1"/>
    </source>
</evidence>
<dbReference type="AlphaFoldDB" id="A0A415DT94"/>
<dbReference type="STRING" id="1776384.GCA_900086585_00299"/>
<dbReference type="InterPro" id="IPR005025">
    <property type="entry name" value="FMN_Rdtase-like_dom"/>
</dbReference>
<dbReference type="InterPro" id="IPR051796">
    <property type="entry name" value="ISF_SsuE-like"/>
</dbReference>
<dbReference type="SUPFAM" id="SSF52218">
    <property type="entry name" value="Flavoproteins"/>
    <property type="match status" value="1"/>
</dbReference>
<dbReference type="PANTHER" id="PTHR43278">
    <property type="entry name" value="NAD(P)H-DEPENDENT FMN-CONTAINING OXIDOREDUCTASE YWQN-RELATED"/>
    <property type="match status" value="1"/>
</dbReference>
<dbReference type="RefSeq" id="WP_118336714.1">
    <property type="nucleotide sequence ID" value="NZ_AP025567.1"/>
</dbReference>
<protein>
    <submittedName>
        <fullName evidence="4">Flavodoxin family protein</fullName>
    </submittedName>
</protein>
<evidence type="ECO:0000256" key="1">
    <source>
        <dbReference type="ARBA" id="ARBA00022630"/>
    </source>
</evidence>
<organism evidence="4 5">
    <name type="scientific">Emergencia timonensis</name>
    <dbReference type="NCBI Taxonomy" id="1776384"/>
    <lineage>
        <taxon>Bacteria</taxon>
        <taxon>Bacillati</taxon>
        <taxon>Bacillota</taxon>
        <taxon>Clostridia</taxon>
        <taxon>Peptostreptococcales</taxon>
        <taxon>Anaerovoracaceae</taxon>
        <taxon>Emergencia</taxon>
    </lineage>
</organism>
<evidence type="ECO:0000313" key="5">
    <source>
        <dbReference type="Proteomes" id="UP000284841"/>
    </source>
</evidence>
<name>A0A415DT94_9FIRM</name>
<dbReference type="OrthoDB" id="9805976at2"/>
<reference evidence="4 5" key="1">
    <citation type="submission" date="2018-08" db="EMBL/GenBank/DDBJ databases">
        <title>A genome reference for cultivated species of the human gut microbiota.</title>
        <authorList>
            <person name="Zou Y."/>
            <person name="Xue W."/>
            <person name="Luo G."/>
        </authorList>
    </citation>
    <scope>NUCLEOTIDE SEQUENCE [LARGE SCALE GENOMIC DNA]</scope>
    <source>
        <strain evidence="4 5">AM07-24</strain>
    </source>
</reference>
<dbReference type="GO" id="GO:0016491">
    <property type="term" value="F:oxidoreductase activity"/>
    <property type="evidence" value="ECO:0007669"/>
    <property type="project" value="InterPro"/>
</dbReference>
<sequence length="180" mass="19762">MSKKVLVISTSPRKGGNSDALAEEFVKGAKEAGNEVVKICLYDKTIGFCKGCFACQETKRCIIHDDADMIAQKMKDVDVIAFATPIYYFEMCGQMKTMLDRANPLYSADYQFRNVYMLTAAAEEGADTPEYAVHGLEGWIRCFPKARLAGSVFAGGVDAIGDIKDNPALQEAFEMGKTIQ</sequence>
<keyword evidence="5" id="KW-1185">Reference proteome</keyword>
<dbReference type="InterPro" id="IPR029039">
    <property type="entry name" value="Flavoprotein-like_sf"/>
</dbReference>
<evidence type="ECO:0000259" key="3">
    <source>
        <dbReference type="Pfam" id="PF03358"/>
    </source>
</evidence>
<dbReference type="PROSITE" id="PS51354">
    <property type="entry name" value="GLUTAREDOXIN_2"/>
    <property type="match status" value="1"/>
</dbReference>
<keyword evidence="2" id="KW-0288">FMN</keyword>
<dbReference type="PANTHER" id="PTHR43278:SF2">
    <property type="entry name" value="IRON-SULFUR FLAVOPROTEIN"/>
    <property type="match status" value="1"/>
</dbReference>
<keyword evidence="1" id="KW-0285">Flavoprotein</keyword>
<dbReference type="Gene3D" id="3.40.50.360">
    <property type="match status" value="1"/>
</dbReference>